<proteinExistence type="inferred from homology"/>
<dbReference type="InterPro" id="IPR013785">
    <property type="entry name" value="Aldolase_TIM"/>
</dbReference>
<keyword evidence="8" id="KW-1185">Reference proteome</keyword>
<name>A0A5C8PS15_9HYPH</name>
<protein>
    <submittedName>
        <fullName evidence="7">Dihydrodipicolinate synthase family protein</fullName>
    </submittedName>
</protein>
<keyword evidence="2 4" id="KW-0456">Lyase</keyword>
<dbReference type="AlphaFoldDB" id="A0A5C8PS15"/>
<dbReference type="PANTHER" id="PTHR12128:SF66">
    <property type="entry name" value="4-HYDROXY-2-OXOGLUTARATE ALDOLASE, MITOCHONDRIAL"/>
    <property type="match status" value="1"/>
</dbReference>
<dbReference type="PANTHER" id="PTHR12128">
    <property type="entry name" value="DIHYDRODIPICOLINATE SYNTHASE"/>
    <property type="match status" value="1"/>
</dbReference>
<keyword evidence="3" id="KW-0704">Schiff base</keyword>
<evidence type="ECO:0000256" key="6">
    <source>
        <dbReference type="PIRSR" id="PIRSR001365-2"/>
    </source>
</evidence>
<dbReference type="InterPro" id="IPR002220">
    <property type="entry name" value="DapA-like"/>
</dbReference>
<dbReference type="InterPro" id="IPR020625">
    <property type="entry name" value="Schiff_base-form_aldolases_AS"/>
</dbReference>
<evidence type="ECO:0000256" key="3">
    <source>
        <dbReference type="ARBA" id="ARBA00023270"/>
    </source>
</evidence>
<evidence type="ECO:0000256" key="5">
    <source>
        <dbReference type="PIRSR" id="PIRSR001365-1"/>
    </source>
</evidence>
<dbReference type="PROSITE" id="PS00666">
    <property type="entry name" value="DHDPS_2"/>
    <property type="match status" value="1"/>
</dbReference>
<feature type="active site" description="Schiff-base intermediate with substrate" evidence="5">
    <location>
        <position position="164"/>
    </location>
</feature>
<comment type="caution">
    <text evidence="7">The sequence shown here is derived from an EMBL/GenBank/DDBJ whole genome shotgun (WGS) entry which is preliminary data.</text>
</comment>
<accession>A0A5C8PS15</accession>
<feature type="active site" description="Proton donor/acceptor" evidence="5">
    <location>
        <position position="136"/>
    </location>
</feature>
<dbReference type="Gene3D" id="3.20.20.70">
    <property type="entry name" value="Aldolase class I"/>
    <property type="match status" value="1"/>
</dbReference>
<gene>
    <name evidence="7" type="ORF">FHP25_07250</name>
</gene>
<evidence type="ECO:0000256" key="1">
    <source>
        <dbReference type="ARBA" id="ARBA00007592"/>
    </source>
</evidence>
<dbReference type="GO" id="GO:0044281">
    <property type="term" value="P:small molecule metabolic process"/>
    <property type="evidence" value="ECO:0007669"/>
    <property type="project" value="UniProtKB-ARBA"/>
</dbReference>
<dbReference type="GO" id="GO:0008840">
    <property type="term" value="F:4-hydroxy-tetrahydrodipicolinate synthase activity"/>
    <property type="evidence" value="ECO:0007669"/>
    <property type="project" value="TreeGrafter"/>
</dbReference>
<dbReference type="SMART" id="SM01130">
    <property type="entry name" value="DHDPS"/>
    <property type="match status" value="1"/>
</dbReference>
<comment type="similarity">
    <text evidence="1 4">Belongs to the DapA family.</text>
</comment>
<reference evidence="7 8" key="1">
    <citation type="submission" date="2019-06" db="EMBL/GenBank/DDBJ databases">
        <title>New taxonomy in bacterial strain CC-CFT640, isolated from vineyard.</title>
        <authorList>
            <person name="Lin S.-Y."/>
            <person name="Tsai C.-F."/>
            <person name="Young C.-C."/>
        </authorList>
    </citation>
    <scope>NUCLEOTIDE SEQUENCE [LARGE SCALE GENOMIC DNA]</scope>
    <source>
        <strain evidence="7 8">CC-CFT640</strain>
    </source>
</reference>
<feature type="binding site" evidence="6">
    <location>
        <position position="48"/>
    </location>
    <ligand>
        <name>pyruvate</name>
        <dbReference type="ChEBI" id="CHEBI:15361"/>
    </ligand>
</feature>
<evidence type="ECO:0000256" key="4">
    <source>
        <dbReference type="PIRNR" id="PIRNR001365"/>
    </source>
</evidence>
<dbReference type="PRINTS" id="PR00146">
    <property type="entry name" value="DHPICSNTHASE"/>
</dbReference>
<dbReference type="Pfam" id="PF00701">
    <property type="entry name" value="DHDPS"/>
    <property type="match status" value="1"/>
</dbReference>
<sequence length="304" mass="32438">MTKDMNGVVSFLLTPTTADGSIDGERLCRLADEQIAAGIDGLTLFGSTGAIGSFTEDERRGAAEVLVRHVAGRVPVMIGTGAMTTAEAVRLSRHAEQAGADAVLVVPITYWLLTDEELLAHYRAIAGAIGLPLMLYNNPRLSGVDLQPHVVAQLVETPNIGAIKEAAPDLMRVSILAQMLPGRLRIFAGRDAAAFEMLMLGAEGWTSGLANITPRHCVELFRLVRGGEIDAARALWHRLSPIATFTRDKGLVRACHTACEIMGRPAGRPRPPIGVLSSEDARRLEALMTALGDVVPAPRKVAAE</sequence>
<dbReference type="OrthoDB" id="9782828at2"/>
<evidence type="ECO:0000313" key="8">
    <source>
        <dbReference type="Proteomes" id="UP000321638"/>
    </source>
</evidence>
<dbReference type="RefSeq" id="WP_147846254.1">
    <property type="nucleotide sequence ID" value="NZ_VDUZ01000006.1"/>
</dbReference>
<dbReference type="PIRSF" id="PIRSF001365">
    <property type="entry name" value="DHDPS"/>
    <property type="match status" value="1"/>
</dbReference>
<dbReference type="GO" id="GO:0005829">
    <property type="term" value="C:cytosol"/>
    <property type="evidence" value="ECO:0007669"/>
    <property type="project" value="TreeGrafter"/>
</dbReference>
<evidence type="ECO:0000313" key="7">
    <source>
        <dbReference type="EMBL" id="TXL78783.1"/>
    </source>
</evidence>
<organism evidence="7 8">
    <name type="scientific">Vineibacter terrae</name>
    <dbReference type="NCBI Taxonomy" id="2586908"/>
    <lineage>
        <taxon>Bacteria</taxon>
        <taxon>Pseudomonadati</taxon>
        <taxon>Pseudomonadota</taxon>
        <taxon>Alphaproteobacteria</taxon>
        <taxon>Hyphomicrobiales</taxon>
        <taxon>Vineibacter</taxon>
    </lineage>
</organism>
<evidence type="ECO:0000256" key="2">
    <source>
        <dbReference type="ARBA" id="ARBA00023239"/>
    </source>
</evidence>
<dbReference type="Proteomes" id="UP000321638">
    <property type="component" value="Unassembled WGS sequence"/>
</dbReference>
<dbReference type="CDD" id="cd00408">
    <property type="entry name" value="DHDPS-like"/>
    <property type="match status" value="1"/>
</dbReference>
<dbReference type="EMBL" id="VDUZ01000006">
    <property type="protein sequence ID" value="TXL78783.1"/>
    <property type="molecule type" value="Genomic_DNA"/>
</dbReference>
<dbReference type="SUPFAM" id="SSF51569">
    <property type="entry name" value="Aldolase"/>
    <property type="match status" value="1"/>
</dbReference>